<dbReference type="InterPro" id="IPR012603">
    <property type="entry name" value="ARID4A/B_PWWP"/>
</dbReference>
<sequence length="378" mass="43326">MEAHTLSSVLLSDSTFPSEKYRSSSKKSFRKKEDDKPTRHTREVKSKELRSLGFSDTNFPVNNKDSTNLRSANDLENLKPATCFKGREVVLVDPLDESADYWWPAMIVPPTEIDRSMISRKLERDECLVRYFEDNKFSVCKDSELTHFRPDSNSFNEFSHSTAFLTDPGVLIALNYLQTGELGKKFMWKLWGKDKEVPPIATQPDPSSLDQDPQSMVSRSQTPQRRQLRELKNSSRKRKSAPNDDEPEINHSQETNEISNPSKRNTLKSNACDNTKPVRNVRVKTSHESPAPSRAQSADPNIPVNKPDDKHDPEPKGNTESQPEHGKPMTVKEILKRMKALRREYKRIGRGVRRVAKELIVHKAGDGRITRSMMRRKK</sequence>
<dbReference type="SUPFAM" id="SSF63748">
    <property type="entry name" value="Tudor/PWWP/MBT"/>
    <property type="match status" value="1"/>
</dbReference>
<dbReference type="Proteomes" id="UP001479436">
    <property type="component" value="Unassembled WGS sequence"/>
</dbReference>
<protein>
    <recommendedName>
        <fullName evidence="3">ARID4A/B PWWP domain-containing protein</fullName>
    </recommendedName>
</protein>
<feature type="region of interest" description="Disordered" evidence="2">
    <location>
        <begin position="14"/>
        <end position="45"/>
    </location>
</feature>
<evidence type="ECO:0000313" key="4">
    <source>
        <dbReference type="EMBL" id="KAK9688237.1"/>
    </source>
</evidence>
<feature type="compositionally biased region" description="Polar residues" evidence="2">
    <location>
        <begin position="250"/>
        <end position="273"/>
    </location>
</feature>
<comment type="caution">
    <text evidence="4">The sequence shown here is derived from an EMBL/GenBank/DDBJ whole genome shotgun (WGS) entry which is preliminary data.</text>
</comment>
<dbReference type="Gene3D" id="2.30.30.140">
    <property type="match status" value="1"/>
</dbReference>
<dbReference type="CDD" id="cd05162">
    <property type="entry name" value="PWWP"/>
    <property type="match status" value="1"/>
</dbReference>
<keyword evidence="5" id="KW-1185">Reference proteome</keyword>
<accession>A0ABR2VPG0</accession>
<evidence type="ECO:0000256" key="1">
    <source>
        <dbReference type="ARBA" id="ARBA00023125"/>
    </source>
</evidence>
<feature type="region of interest" description="Disordered" evidence="2">
    <location>
        <begin position="197"/>
        <end position="331"/>
    </location>
</feature>
<evidence type="ECO:0000313" key="5">
    <source>
        <dbReference type="Proteomes" id="UP001479436"/>
    </source>
</evidence>
<gene>
    <name evidence="4" type="ORF">K7432_014469</name>
</gene>
<organism evidence="4 5">
    <name type="scientific">Basidiobolus ranarum</name>
    <dbReference type="NCBI Taxonomy" id="34480"/>
    <lineage>
        <taxon>Eukaryota</taxon>
        <taxon>Fungi</taxon>
        <taxon>Fungi incertae sedis</taxon>
        <taxon>Zoopagomycota</taxon>
        <taxon>Entomophthoromycotina</taxon>
        <taxon>Basidiobolomycetes</taxon>
        <taxon>Basidiobolales</taxon>
        <taxon>Basidiobolaceae</taxon>
        <taxon>Basidiobolus</taxon>
    </lineage>
</organism>
<feature type="domain" description="ARID4A/B PWWP" evidence="3">
    <location>
        <begin position="89"/>
        <end position="164"/>
    </location>
</feature>
<proteinExistence type="predicted"/>
<feature type="compositionally biased region" description="Polar residues" evidence="2">
    <location>
        <begin position="204"/>
        <end position="225"/>
    </location>
</feature>
<keyword evidence="1" id="KW-0238">DNA-binding</keyword>
<evidence type="ECO:0000259" key="3">
    <source>
        <dbReference type="Pfam" id="PF08169"/>
    </source>
</evidence>
<dbReference type="EMBL" id="JASJQH010008528">
    <property type="protein sequence ID" value="KAK9688237.1"/>
    <property type="molecule type" value="Genomic_DNA"/>
</dbReference>
<name>A0ABR2VPG0_9FUNG</name>
<evidence type="ECO:0000256" key="2">
    <source>
        <dbReference type="SAM" id="MobiDB-lite"/>
    </source>
</evidence>
<feature type="compositionally biased region" description="Basic and acidic residues" evidence="2">
    <location>
        <begin position="306"/>
        <end position="327"/>
    </location>
</feature>
<reference evidence="4 5" key="1">
    <citation type="submission" date="2023-04" db="EMBL/GenBank/DDBJ databases">
        <title>Genome of Basidiobolus ranarum AG-B5.</title>
        <authorList>
            <person name="Stajich J.E."/>
            <person name="Carter-House D."/>
            <person name="Gryganskyi A."/>
        </authorList>
    </citation>
    <scope>NUCLEOTIDE SEQUENCE [LARGE SCALE GENOMIC DNA]</scope>
    <source>
        <strain evidence="4 5">AG-B5</strain>
    </source>
</reference>
<dbReference type="Pfam" id="PF08169">
    <property type="entry name" value="RBB1NT"/>
    <property type="match status" value="1"/>
</dbReference>
<feature type="compositionally biased region" description="Basic and acidic residues" evidence="2">
    <location>
        <begin position="31"/>
        <end position="45"/>
    </location>
</feature>